<proteinExistence type="predicted"/>
<keyword evidence="3" id="KW-1185">Reference proteome</keyword>
<evidence type="ECO:0000313" key="2">
    <source>
        <dbReference type="EMBL" id="KFP86968.1"/>
    </source>
</evidence>
<protein>
    <submittedName>
        <fullName evidence="2">Uncharacterized protein</fullName>
    </submittedName>
</protein>
<organism evidence="2 3">
    <name type="scientific">Apaloderma vittatum</name>
    <name type="common">Bar-tailed trogon</name>
    <dbReference type="NCBI Taxonomy" id="57397"/>
    <lineage>
        <taxon>Eukaryota</taxon>
        <taxon>Metazoa</taxon>
        <taxon>Chordata</taxon>
        <taxon>Craniata</taxon>
        <taxon>Vertebrata</taxon>
        <taxon>Euteleostomi</taxon>
        <taxon>Archelosauria</taxon>
        <taxon>Archosauria</taxon>
        <taxon>Dinosauria</taxon>
        <taxon>Saurischia</taxon>
        <taxon>Theropoda</taxon>
        <taxon>Coelurosauria</taxon>
        <taxon>Aves</taxon>
        <taxon>Neognathae</taxon>
        <taxon>Neoaves</taxon>
        <taxon>Telluraves</taxon>
        <taxon>Coraciimorphae</taxon>
        <taxon>Trogoniformes</taxon>
        <taxon>Trogonidae</taxon>
        <taxon>Apaloderma</taxon>
    </lineage>
</organism>
<dbReference type="Proteomes" id="UP000054244">
    <property type="component" value="Unassembled WGS sequence"/>
</dbReference>
<feature type="non-terminal residue" evidence="2">
    <location>
        <position position="47"/>
    </location>
</feature>
<evidence type="ECO:0000313" key="3">
    <source>
        <dbReference type="Proteomes" id="UP000054244"/>
    </source>
</evidence>
<evidence type="ECO:0000256" key="1">
    <source>
        <dbReference type="SAM" id="MobiDB-lite"/>
    </source>
</evidence>
<dbReference type="AlphaFoldDB" id="A0A091NB81"/>
<name>A0A091NB81_APAVI</name>
<accession>A0A091NB81</accession>
<gene>
    <name evidence="2" type="ORF">N311_01702</name>
</gene>
<feature type="region of interest" description="Disordered" evidence="1">
    <location>
        <begin position="1"/>
        <end position="47"/>
    </location>
</feature>
<feature type="compositionally biased region" description="Basic and acidic residues" evidence="1">
    <location>
        <begin position="20"/>
        <end position="29"/>
    </location>
</feature>
<sequence length="47" mass="4493">SPASLAGEAPPATVATTNAREAKAPRVDGHSLGAQDAANGSRGGVAH</sequence>
<dbReference type="EMBL" id="KL380475">
    <property type="protein sequence ID" value="KFP86968.1"/>
    <property type="molecule type" value="Genomic_DNA"/>
</dbReference>
<reference evidence="2 3" key="1">
    <citation type="submission" date="2014-04" db="EMBL/GenBank/DDBJ databases">
        <title>Genome evolution of avian class.</title>
        <authorList>
            <person name="Zhang G."/>
            <person name="Li C."/>
        </authorList>
    </citation>
    <scope>NUCLEOTIDE SEQUENCE [LARGE SCALE GENOMIC DNA]</scope>
    <source>
        <strain evidence="2">BGI_N311</strain>
    </source>
</reference>
<feature type="non-terminal residue" evidence="2">
    <location>
        <position position="1"/>
    </location>
</feature>